<keyword evidence="4" id="KW-1185">Reference proteome</keyword>
<dbReference type="EMBL" id="VSWD01000008">
    <property type="protein sequence ID" value="KAK3096221.1"/>
    <property type="molecule type" value="Genomic_DNA"/>
</dbReference>
<evidence type="ECO:0000313" key="4">
    <source>
        <dbReference type="Proteomes" id="UP001186944"/>
    </source>
</evidence>
<dbReference type="Proteomes" id="UP001186944">
    <property type="component" value="Unassembled WGS sequence"/>
</dbReference>
<reference evidence="3" key="1">
    <citation type="submission" date="2019-08" db="EMBL/GenBank/DDBJ databases">
        <title>The improved chromosome-level genome for the pearl oyster Pinctada fucata martensii using PacBio sequencing and Hi-C.</title>
        <authorList>
            <person name="Zheng Z."/>
        </authorList>
    </citation>
    <scope>NUCLEOTIDE SEQUENCE</scope>
    <source>
        <strain evidence="3">ZZ-2019</strain>
        <tissue evidence="3">Adductor muscle</tissue>
    </source>
</reference>
<feature type="transmembrane region" description="Helical" evidence="2">
    <location>
        <begin position="79"/>
        <end position="103"/>
    </location>
</feature>
<accession>A0AA88Y7X5</accession>
<keyword evidence="2" id="KW-0812">Transmembrane</keyword>
<protein>
    <submittedName>
        <fullName evidence="3">Uncharacterized protein</fullName>
    </submittedName>
</protein>
<feature type="compositionally biased region" description="Basic and acidic residues" evidence="1">
    <location>
        <begin position="40"/>
        <end position="58"/>
    </location>
</feature>
<sequence>MGRIFPGHPPIPPSPYMGDIDTSQRRLNLLSKPSITPFHHFDKSETYKHDKPPVKRNDSPTTKPVVTQLKHKEEIINSVPLSITVAVGCSLLFLNVILFTAVYHQRRRIQGLSRRNNRNTEEPNNDSSNNGQSEEEENFDYTEPKQSSLRHTTCADDKDKLNIQHNPLYSVICKSSSADSSHRCSYESVSTDSSSPSRSTSKKILPNNTLPSLTNDKKALSSESCSPKPNRNKLDDVTPNHVIVNQPNSNKDAITVV</sequence>
<keyword evidence="2" id="KW-0472">Membrane</keyword>
<evidence type="ECO:0000313" key="3">
    <source>
        <dbReference type="EMBL" id="KAK3096221.1"/>
    </source>
</evidence>
<gene>
    <name evidence="3" type="ORF">FSP39_024611</name>
</gene>
<proteinExistence type="predicted"/>
<feature type="compositionally biased region" description="Low complexity" evidence="1">
    <location>
        <begin position="186"/>
        <end position="199"/>
    </location>
</feature>
<feature type="compositionally biased region" description="Polar residues" evidence="1">
    <location>
        <begin position="243"/>
        <end position="257"/>
    </location>
</feature>
<feature type="region of interest" description="Disordered" evidence="1">
    <location>
        <begin position="113"/>
        <end position="150"/>
    </location>
</feature>
<name>A0AA88Y7X5_PINIB</name>
<evidence type="ECO:0000256" key="1">
    <source>
        <dbReference type="SAM" id="MobiDB-lite"/>
    </source>
</evidence>
<comment type="caution">
    <text evidence="3">The sequence shown here is derived from an EMBL/GenBank/DDBJ whole genome shotgun (WGS) entry which is preliminary data.</text>
</comment>
<evidence type="ECO:0000256" key="2">
    <source>
        <dbReference type="SAM" id="Phobius"/>
    </source>
</evidence>
<keyword evidence="2" id="KW-1133">Transmembrane helix</keyword>
<feature type="region of interest" description="Disordered" evidence="1">
    <location>
        <begin position="40"/>
        <end position="64"/>
    </location>
</feature>
<dbReference type="AlphaFoldDB" id="A0AA88Y7X5"/>
<organism evidence="3 4">
    <name type="scientific">Pinctada imbricata</name>
    <name type="common">Atlantic pearl-oyster</name>
    <name type="synonym">Pinctada martensii</name>
    <dbReference type="NCBI Taxonomy" id="66713"/>
    <lineage>
        <taxon>Eukaryota</taxon>
        <taxon>Metazoa</taxon>
        <taxon>Spiralia</taxon>
        <taxon>Lophotrochozoa</taxon>
        <taxon>Mollusca</taxon>
        <taxon>Bivalvia</taxon>
        <taxon>Autobranchia</taxon>
        <taxon>Pteriomorphia</taxon>
        <taxon>Pterioida</taxon>
        <taxon>Pterioidea</taxon>
        <taxon>Pteriidae</taxon>
        <taxon>Pinctada</taxon>
    </lineage>
</organism>
<feature type="region of interest" description="Disordered" evidence="1">
    <location>
        <begin position="184"/>
        <end position="257"/>
    </location>
</feature>